<feature type="region of interest" description="Disordered" evidence="1">
    <location>
        <begin position="87"/>
        <end position="222"/>
    </location>
</feature>
<organism evidence="2 3">
    <name type="scientific">Sporisorium graminicola</name>
    <dbReference type="NCBI Taxonomy" id="280036"/>
    <lineage>
        <taxon>Eukaryota</taxon>
        <taxon>Fungi</taxon>
        <taxon>Dikarya</taxon>
        <taxon>Basidiomycota</taxon>
        <taxon>Ustilaginomycotina</taxon>
        <taxon>Ustilaginomycetes</taxon>
        <taxon>Ustilaginales</taxon>
        <taxon>Ustilaginaceae</taxon>
        <taxon>Sporisorium</taxon>
    </lineage>
</organism>
<gene>
    <name evidence="2" type="ORF">EX895_005919</name>
</gene>
<accession>A0A4V6ET24</accession>
<dbReference type="EMBL" id="SRRM01000021">
    <property type="protein sequence ID" value="TKY84839.1"/>
    <property type="molecule type" value="Genomic_DNA"/>
</dbReference>
<sequence length="398" mass="43580">MDAQLILALLNAQGLGLPELLALVGDRDRLAIVRQLAPPVPSGKPNAATPTVFPDPQPVLRTAAPSASATVPTSAASLLATVASTSPPTARALPTQPHALSPTSVPSNVIQSPSSTCPVPRQPEPRPEPETSVPPSHQRGPIDRQDEASSRPPQTLLPQGCAQEQREAQQREVQQQRRQHRQRQPSLGPRAIANVEARRVVQDAGPPPARPRAAASSGPTIHVEHHTDNRSAVQLQVYNPDAELCAPFRLHRSRYWNSEVTPFTVLNGDKSWTGPMRFVAIIYDTTRQATWGTIAKQKIVLRFGSQRYGTLWAMKGTALYNEFGKKEEKRKYKAGVRIVVEGVHMEYLQGEMGLIFDQGSHICRFDTGHGPSDRNIDEFNEHLDRTGRSGSVITVVDE</sequence>
<feature type="region of interest" description="Disordered" evidence="1">
    <location>
        <begin position="38"/>
        <end position="66"/>
    </location>
</feature>
<proteinExistence type="predicted"/>
<dbReference type="GeneID" id="40728814"/>
<dbReference type="RefSeq" id="XP_029736824.1">
    <property type="nucleotide sequence ID" value="XM_029886511.1"/>
</dbReference>
<dbReference type="KEGG" id="sgra:EX895_005919"/>
<evidence type="ECO:0000313" key="2">
    <source>
        <dbReference type="EMBL" id="TKY84839.1"/>
    </source>
</evidence>
<feature type="compositionally biased region" description="Basic and acidic residues" evidence="1">
    <location>
        <begin position="140"/>
        <end position="149"/>
    </location>
</feature>
<evidence type="ECO:0000313" key="3">
    <source>
        <dbReference type="Proteomes" id="UP000306050"/>
    </source>
</evidence>
<evidence type="ECO:0000256" key="1">
    <source>
        <dbReference type="SAM" id="MobiDB-lite"/>
    </source>
</evidence>
<comment type="caution">
    <text evidence="2">The sequence shown here is derived from an EMBL/GenBank/DDBJ whole genome shotgun (WGS) entry which is preliminary data.</text>
</comment>
<name>A0A4V6ET24_9BASI</name>
<keyword evidence="3" id="KW-1185">Reference proteome</keyword>
<protein>
    <submittedName>
        <fullName evidence="2">Uncharacterized protein</fullName>
    </submittedName>
</protein>
<dbReference type="AlphaFoldDB" id="A0A4V6ET24"/>
<dbReference type="Proteomes" id="UP000306050">
    <property type="component" value="Chromosome SGRAM_8"/>
</dbReference>
<feature type="compositionally biased region" description="Polar residues" evidence="1">
    <location>
        <begin position="101"/>
        <end position="117"/>
    </location>
</feature>
<reference evidence="2 3" key="1">
    <citation type="submission" date="2019-05" db="EMBL/GenBank/DDBJ databases">
        <title>Sporisorium graminicola CBS 10092 draft sequencing and annotation.</title>
        <authorList>
            <person name="Solano-Gonzalez S."/>
            <person name="Caddick M.X."/>
            <person name="Darby A."/>
        </authorList>
    </citation>
    <scope>NUCLEOTIDE SEQUENCE [LARGE SCALE GENOMIC DNA]</scope>
    <source>
        <strain evidence="2 3">CBS 10092</strain>
    </source>
</reference>